<dbReference type="Pfam" id="PF04434">
    <property type="entry name" value="SWIM"/>
    <property type="match status" value="1"/>
</dbReference>
<accession>A0ABM3HAG8</accession>
<keyword evidence="2 4" id="KW-0863">Zinc-finger</keyword>
<keyword evidence="1" id="KW-0479">Metal-binding</keyword>
<dbReference type="PANTHER" id="PTHR31973">
    <property type="entry name" value="POLYPROTEIN, PUTATIVE-RELATED"/>
    <property type="match status" value="1"/>
</dbReference>
<evidence type="ECO:0000256" key="1">
    <source>
        <dbReference type="ARBA" id="ARBA00022723"/>
    </source>
</evidence>
<keyword evidence="7" id="KW-1185">Reference proteome</keyword>
<evidence type="ECO:0000313" key="7">
    <source>
        <dbReference type="Proteomes" id="UP000827889"/>
    </source>
</evidence>
<dbReference type="SMART" id="SM00575">
    <property type="entry name" value="ZnF_PMZ"/>
    <property type="match status" value="1"/>
</dbReference>
<evidence type="ECO:0000259" key="5">
    <source>
        <dbReference type="PROSITE" id="PS50158"/>
    </source>
</evidence>
<dbReference type="GeneID" id="125314714"/>
<gene>
    <name evidence="8" type="primary">LOC125314714</name>
</gene>
<evidence type="ECO:0000256" key="2">
    <source>
        <dbReference type="ARBA" id="ARBA00022771"/>
    </source>
</evidence>
<evidence type="ECO:0000259" key="6">
    <source>
        <dbReference type="PROSITE" id="PS50966"/>
    </source>
</evidence>
<dbReference type="InterPro" id="IPR007527">
    <property type="entry name" value="Znf_SWIM"/>
</dbReference>
<name>A0ABM3HAG8_9MYRT</name>
<dbReference type="RefSeq" id="XP_048133592.1">
    <property type="nucleotide sequence ID" value="XM_048277635.1"/>
</dbReference>
<organism evidence="7 8">
    <name type="scientific">Rhodamnia argentea</name>
    <dbReference type="NCBI Taxonomy" id="178133"/>
    <lineage>
        <taxon>Eukaryota</taxon>
        <taxon>Viridiplantae</taxon>
        <taxon>Streptophyta</taxon>
        <taxon>Embryophyta</taxon>
        <taxon>Tracheophyta</taxon>
        <taxon>Spermatophyta</taxon>
        <taxon>Magnoliopsida</taxon>
        <taxon>eudicotyledons</taxon>
        <taxon>Gunneridae</taxon>
        <taxon>Pentapetalae</taxon>
        <taxon>rosids</taxon>
        <taxon>malvids</taxon>
        <taxon>Myrtales</taxon>
        <taxon>Myrtaceae</taxon>
        <taxon>Myrtoideae</taxon>
        <taxon>Myrteae</taxon>
        <taxon>Australasian group</taxon>
        <taxon>Rhodamnia</taxon>
    </lineage>
</organism>
<evidence type="ECO:0000256" key="4">
    <source>
        <dbReference type="PROSITE-ProRule" id="PRU00047"/>
    </source>
</evidence>
<feature type="domain" description="CCHC-type" evidence="5">
    <location>
        <begin position="180"/>
        <end position="195"/>
    </location>
</feature>
<dbReference type="InterPro" id="IPR001878">
    <property type="entry name" value="Znf_CCHC"/>
</dbReference>
<reference evidence="8" key="1">
    <citation type="submission" date="2025-08" db="UniProtKB">
        <authorList>
            <consortium name="RefSeq"/>
        </authorList>
    </citation>
    <scope>IDENTIFICATION</scope>
    <source>
        <tissue evidence="8">Leaf</tissue>
    </source>
</reference>
<dbReference type="PANTHER" id="PTHR31973:SF187">
    <property type="entry name" value="MUTATOR TRANSPOSASE MUDRA PROTEIN"/>
    <property type="match status" value="1"/>
</dbReference>
<evidence type="ECO:0000256" key="3">
    <source>
        <dbReference type="ARBA" id="ARBA00022833"/>
    </source>
</evidence>
<dbReference type="PROSITE" id="PS50158">
    <property type="entry name" value="ZF_CCHC"/>
    <property type="match status" value="1"/>
</dbReference>
<dbReference type="InterPro" id="IPR006564">
    <property type="entry name" value="Znf_PMZ"/>
</dbReference>
<evidence type="ECO:0000313" key="8">
    <source>
        <dbReference type="RefSeq" id="XP_048133592.1"/>
    </source>
</evidence>
<dbReference type="Proteomes" id="UP000827889">
    <property type="component" value="Chromosome 4"/>
</dbReference>
<protein>
    <submittedName>
        <fullName evidence="8">Uncharacterized protein LOC125314714</fullName>
    </submittedName>
</protein>
<keyword evidence="3" id="KW-0862">Zinc</keyword>
<dbReference type="PROSITE" id="PS50966">
    <property type="entry name" value="ZF_SWIM"/>
    <property type="match status" value="1"/>
</dbReference>
<proteinExistence type="predicted"/>
<feature type="domain" description="SWIM-type" evidence="6">
    <location>
        <begin position="56"/>
        <end position="88"/>
    </location>
</feature>
<sequence>MERIHKQRDGLANYNGVICPKIREILELQKKNSASWIPSWNGEDEFELSGPYGDKRVVNIRQRTCSCRKWDISGIPCCHVVAALVYLKEPPEKWVHTCFKMETFLKTYSHVVPAIDSKDTRLARDHLLPPDVPKQVGRKKKQRTKSLNEMVDNNLKTKKKKIVQEPVGTKLKRQNTTITCGKCGGSGHNRNNCKNSLIASTAAAITSSMGREKMQVKRRV</sequence>